<dbReference type="Pfam" id="PF04016">
    <property type="entry name" value="DUF364"/>
    <property type="match status" value="1"/>
</dbReference>
<dbReference type="Proteomes" id="UP000063718">
    <property type="component" value="Unassembled WGS sequence"/>
</dbReference>
<feature type="domain" description="Putative heavy-metal chelation" evidence="1">
    <location>
        <begin position="135"/>
        <end position="224"/>
    </location>
</feature>
<proteinExistence type="predicted"/>
<dbReference type="SUPFAM" id="SSF159713">
    <property type="entry name" value="Dhaf3308-like"/>
    <property type="match status" value="1"/>
</dbReference>
<sequence length="242" mass="26943">MQFLEGIREKFYRLVKDRHLSGEEEIQVVSARPLTPEEAIGRPERQDFPLLKGKEVMLQAAFAGAVGQAYTDMPGNYQGTLKEVLALPLRNNYERAIFIAALNAVMRHLKLVDKTIHCRDQEPGRCAARLVEYVRERFGNPRIAFIGLQPAMVASLAGHFPIRVTDLDPDNVGQRKNGIIIEDARHTAEIIEWSDLILATGTTAVNDTLPGIVGRKPVVFYGVTISGIARLAGYEQYCSFGH</sequence>
<dbReference type="RefSeq" id="WP_025774954.1">
    <property type="nucleotide sequence ID" value="NZ_DF238840.1"/>
</dbReference>
<dbReference type="AlphaFoldDB" id="A0A0S6UG64"/>
<dbReference type="EMBL" id="DF238840">
    <property type="protein sequence ID" value="GAF27213.1"/>
    <property type="molecule type" value="Genomic_DNA"/>
</dbReference>
<gene>
    <name evidence="2" type="ORF">MTY_2554</name>
</gene>
<evidence type="ECO:0000259" key="1">
    <source>
        <dbReference type="Pfam" id="PF04016"/>
    </source>
</evidence>
<accession>A0A0S6UG64</accession>
<evidence type="ECO:0000313" key="2">
    <source>
        <dbReference type="EMBL" id="GAF27213.1"/>
    </source>
</evidence>
<protein>
    <submittedName>
        <fullName evidence="2">FOG: TPR repeat</fullName>
    </submittedName>
</protein>
<organism evidence="2">
    <name type="scientific">Moorella thermoacetica Y72</name>
    <dbReference type="NCBI Taxonomy" id="1325331"/>
    <lineage>
        <taxon>Bacteria</taxon>
        <taxon>Bacillati</taxon>
        <taxon>Bacillota</taxon>
        <taxon>Clostridia</taxon>
        <taxon>Neomoorellales</taxon>
        <taxon>Neomoorellaceae</taxon>
        <taxon>Neomoorella</taxon>
    </lineage>
</organism>
<reference evidence="2" key="1">
    <citation type="journal article" date="2014" name="Gene">
        <title>Genome-guided analysis of transformation efficiency and carbon dioxide assimilation by Moorella thermoacetica Y72.</title>
        <authorList>
            <person name="Tsukahara K."/>
            <person name="Kita A."/>
            <person name="Nakashimada Y."/>
            <person name="Hoshino T."/>
            <person name="Murakami K."/>
        </authorList>
    </citation>
    <scope>NUCLEOTIDE SEQUENCE [LARGE SCALE GENOMIC DNA]</scope>
    <source>
        <strain evidence="2">Y72</strain>
    </source>
</reference>
<name>A0A0S6UG64_NEOTH</name>
<dbReference type="InterPro" id="IPR007161">
    <property type="entry name" value="DUF364"/>
</dbReference>
<dbReference type="Gene3D" id="3.40.50.11590">
    <property type="match status" value="1"/>
</dbReference>